<gene>
    <name evidence="5 9" type="primary">rimM</name>
    <name evidence="9" type="ORF">O4J56_18380</name>
</gene>
<evidence type="ECO:0000259" key="8">
    <source>
        <dbReference type="Pfam" id="PF24986"/>
    </source>
</evidence>
<comment type="similarity">
    <text evidence="5">Belongs to the RimM family.</text>
</comment>
<dbReference type="InterPro" id="IPR002676">
    <property type="entry name" value="RimM_N"/>
</dbReference>
<dbReference type="InterPro" id="IPR009000">
    <property type="entry name" value="Transl_B-barrel_sf"/>
</dbReference>
<dbReference type="RefSeq" id="WP_270687215.1">
    <property type="nucleotide sequence ID" value="NZ_JAQFWQ010000054.1"/>
</dbReference>
<comment type="subcellular location">
    <subcellularLocation>
        <location evidence="5">Cytoplasm</location>
    </subcellularLocation>
</comment>
<dbReference type="PANTHER" id="PTHR33692">
    <property type="entry name" value="RIBOSOME MATURATION FACTOR RIMM"/>
    <property type="match status" value="1"/>
</dbReference>
<dbReference type="Pfam" id="PF01782">
    <property type="entry name" value="RimM"/>
    <property type="match status" value="1"/>
</dbReference>
<evidence type="ECO:0000313" key="10">
    <source>
        <dbReference type="Proteomes" id="UP001527866"/>
    </source>
</evidence>
<evidence type="ECO:0000256" key="4">
    <source>
        <dbReference type="ARBA" id="ARBA00023186"/>
    </source>
</evidence>
<feature type="compositionally biased region" description="Basic and acidic residues" evidence="6">
    <location>
        <begin position="175"/>
        <end position="185"/>
    </location>
</feature>
<evidence type="ECO:0000256" key="3">
    <source>
        <dbReference type="ARBA" id="ARBA00022552"/>
    </source>
</evidence>
<evidence type="ECO:0000259" key="7">
    <source>
        <dbReference type="Pfam" id="PF01782"/>
    </source>
</evidence>
<proteinExistence type="inferred from homology"/>
<evidence type="ECO:0000256" key="1">
    <source>
        <dbReference type="ARBA" id="ARBA00022490"/>
    </source>
</evidence>
<keyword evidence="3 5" id="KW-0698">rRNA processing</keyword>
<dbReference type="Pfam" id="PF24986">
    <property type="entry name" value="PRC_RimM"/>
    <property type="match status" value="1"/>
</dbReference>
<dbReference type="Gene3D" id="2.40.30.60">
    <property type="entry name" value="RimM"/>
    <property type="match status" value="1"/>
</dbReference>
<dbReference type="InterPro" id="IPR036976">
    <property type="entry name" value="RimM_N_sf"/>
</dbReference>
<comment type="function">
    <text evidence="5">An accessory protein needed during the final step in the assembly of 30S ribosomal subunit, possibly for assembly of the head region. Essential for efficient processing of 16S rRNA. May be needed both before and after RbfA during the maturation of 16S rRNA. It has affinity for free ribosomal 30S subunits but not for 70S ribosomes.</text>
</comment>
<organism evidence="9 10">
    <name type="scientific">Nocardiopsis endophytica</name>
    <dbReference type="NCBI Taxonomy" id="3018445"/>
    <lineage>
        <taxon>Bacteria</taxon>
        <taxon>Bacillati</taxon>
        <taxon>Actinomycetota</taxon>
        <taxon>Actinomycetes</taxon>
        <taxon>Streptosporangiales</taxon>
        <taxon>Nocardiopsidaceae</taxon>
        <taxon>Nocardiopsis</taxon>
    </lineage>
</organism>
<keyword evidence="1 5" id="KW-0963">Cytoplasm</keyword>
<comment type="caution">
    <text evidence="9">The sequence shown here is derived from an EMBL/GenBank/DDBJ whole genome shotgun (WGS) entry which is preliminary data.</text>
</comment>
<evidence type="ECO:0000313" key="9">
    <source>
        <dbReference type="EMBL" id="MDA2812617.1"/>
    </source>
</evidence>
<dbReference type="PANTHER" id="PTHR33692:SF1">
    <property type="entry name" value="RIBOSOME MATURATION FACTOR RIMM"/>
    <property type="match status" value="1"/>
</dbReference>
<evidence type="ECO:0000256" key="2">
    <source>
        <dbReference type="ARBA" id="ARBA00022517"/>
    </source>
</evidence>
<dbReference type="NCBIfam" id="TIGR02273">
    <property type="entry name" value="16S_RimM"/>
    <property type="match status" value="1"/>
</dbReference>
<feature type="domain" description="RimM N-terminal" evidence="7">
    <location>
        <begin position="4"/>
        <end position="85"/>
    </location>
</feature>
<sequence>MRLVVGRIGRAHGIRGDVAVDVRTDEPQARFAPGSRLLTDPESAGPLVVASSRTHSGRLLVRFEGVADRTAAEGLRGTVLQVESADLGPIEDPDEFRDHELIGLRARTVGGGEVGVVADVLHHAQDLLVIDTGGGREALVPFVRAIVPEVDTAAGTLTLDPPPGLLDPDAAEEAAAPREAAEGEG</sequence>
<comment type="subunit">
    <text evidence="5">Binds ribosomal protein uS19.</text>
</comment>
<keyword evidence="2 5" id="KW-0690">Ribosome biogenesis</keyword>
<evidence type="ECO:0000256" key="5">
    <source>
        <dbReference type="HAMAP-Rule" id="MF_00014"/>
    </source>
</evidence>
<comment type="domain">
    <text evidence="5">The PRC barrel domain binds ribosomal protein uS19.</text>
</comment>
<feature type="region of interest" description="Disordered" evidence="6">
    <location>
        <begin position="157"/>
        <end position="185"/>
    </location>
</feature>
<name>A0ABT4U6N6_9ACTN</name>
<reference evidence="9 10" key="1">
    <citation type="submission" date="2023-01" db="EMBL/GenBank/DDBJ databases">
        <title>Draft genome sequence of Nocardiopsis sp. RSe5-2 isolated from halophytes.</title>
        <authorList>
            <person name="Duangmal K."/>
            <person name="Chantavorakit T."/>
        </authorList>
    </citation>
    <scope>NUCLEOTIDE SEQUENCE [LARGE SCALE GENOMIC DNA]</scope>
    <source>
        <strain evidence="9 10">RSe5-2</strain>
    </source>
</reference>
<keyword evidence="10" id="KW-1185">Reference proteome</keyword>
<evidence type="ECO:0000256" key="6">
    <source>
        <dbReference type="SAM" id="MobiDB-lite"/>
    </source>
</evidence>
<protein>
    <recommendedName>
        <fullName evidence="5">Ribosome maturation factor RimM</fullName>
    </recommendedName>
</protein>
<dbReference type="HAMAP" id="MF_00014">
    <property type="entry name" value="Ribosome_mat_RimM"/>
    <property type="match status" value="1"/>
</dbReference>
<dbReference type="InterPro" id="IPR056792">
    <property type="entry name" value="PRC_RimM"/>
</dbReference>
<dbReference type="InterPro" id="IPR011033">
    <property type="entry name" value="PRC_barrel-like_sf"/>
</dbReference>
<dbReference type="InterPro" id="IPR011961">
    <property type="entry name" value="RimM"/>
</dbReference>
<dbReference type="Proteomes" id="UP001527866">
    <property type="component" value="Unassembled WGS sequence"/>
</dbReference>
<dbReference type="SUPFAM" id="SSF50346">
    <property type="entry name" value="PRC-barrel domain"/>
    <property type="match status" value="1"/>
</dbReference>
<dbReference type="SUPFAM" id="SSF50447">
    <property type="entry name" value="Translation proteins"/>
    <property type="match status" value="1"/>
</dbReference>
<dbReference type="Gene3D" id="2.30.30.240">
    <property type="entry name" value="PRC-barrel domain"/>
    <property type="match status" value="1"/>
</dbReference>
<feature type="domain" description="Ribosome maturation factor RimM PRC barrel" evidence="8">
    <location>
        <begin position="99"/>
        <end position="165"/>
    </location>
</feature>
<accession>A0ABT4U6N6</accession>
<keyword evidence="4 5" id="KW-0143">Chaperone</keyword>
<dbReference type="EMBL" id="JAQFWQ010000054">
    <property type="protein sequence ID" value="MDA2812617.1"/>
    <property type="molecule type" value="Genomic_DNA"/>
</dbReference>